<dbReference type="InterPro" id="IPR032710">
    <property type="entry name" value="NTF2-like_dom_sf"/>
</dbReference>
<dbReference type="InterPro" id="IPR037401">
    <property type="entry name" value="SnoaL-like"/>
</dbReference>
<organism evidence="2 3">
    <name type="scientific">Candidimonas nitroreducens</name>
    <dbReference type="NCBI Taxonomy" id="683354"/>
    <lineage>
        <taxon>Bacteria</taxon>
        <taxon>Pseudomonadati</taxon>
        <taxon>Pseudomonadota</taxon>
        <taxon>Betaproteobacteria</taxon>
        <taxon>Burkholderiales</taxon>
        <taxon>Alcaligenaceae</taxon>
        <taxon>Candidimonas</taxon>
    </lineage>
</organism>
<dbReference type="Proteomes" id="UP000214603">
    <property type="component" value="Unassembled WGS sequence"/>
</dbReference>
<dbReference type="SUPFAM" id="SSF54427">
    <property type="entry name" value="NTF2-like"/>
    <property type="match status" value="1"/>
</dbReference>
<dbReference type="OrthoDB" id="8964892at2"/>
<dbReference type="Pfam" id="PF13577">
    <property type="entry name" value="SnoaL_4"/>
    <property type="match status" value="1"/>
</dbReference>
<gene>
    <name evidence="2" type="ORF">CEY11_03020</name>
</gene>
<comment type="caution">
    <text evidence="2">The sequence shown here is derived from an EMBL/GenBank/DDBJ whole genome shotgun (WGS) entry which is preliminary data.</text>
</comment>
<dbReference type="Gene3D" id="3.10.450.50">
    <property type="match status" value="1"/>
</dbReference>
<sequence>MEEQSEVARQIHRLAVMTDQQRYEEASLVFADDAFLARPGEEIRTRAAILRSLLARPVERLTRHVIGSCLVERTERGVASTTYVMVFRKLGETAGRAVSVPLPYRPPETVAEYRDDWVQEGGQWRILRRVVQPVFDAGA</sequence>
<name>A0A225MWS7_9BURK</name>
<dbReference type="RefSeq" id="WP_088601868.1">
    <property type="nucleotide sequence ID" value="NZ_NJIH01000002.1"/>
</dbReference>
<proteinExistence type="predicted"/>
<evidence type="ECO:0000313" key="2">
    <source>
        <dbReference type="EMBL" id="OWT65718.1"/>
    </source>
</evidence>
<reference evidence="3" key="1">
    <citation type="submission" date="2017-06" db="EMBL/GenBank/DDBJ databases">
        <title>Herbaspirillum phytohormonus sp. nov., isolated from the root nodule of Robinia pseudoacacia in lead-zinc mine.</title>
        <authorList>
            <person name="Fan M."/>
            <person name="Lin Y."/>
        </authorList>
    </citation>
    <scope>NUCLEOTIDE SEQUENCE [LARGE SCALE GENOMIC DNA]</scope>
    <source>
        <strain evidence="3">SC-089</strain>
    </source>
</reference>
<evidence type="ECO:0000259" key="1">
    <source>
        <dbReference type="Pfam" id="PF13577"/>
    </source>
</evidence>
<dbReference type="EMBL" id="NJIH01000002">
    <property type="protein sequence ID" value="OWT65718.1"/>
    <property type="molecule type" value="Genomic_DNA"/>
</dbReference>
<evidence type="ECO:0000313" key="3">
    <source>
        <dbReference type="Proteomes" id="UP000214603"/>
    </source>
</evidence>
<keyword evidence="3" id="KW-1185">Reference proteome</keyword>
<feature type="domain" description="SnoaL-like" evidence="1">
    <location>
        <begin position="2"/>
        <end position="129"/>
    </location>
</feature>
<protein>
    <recommendedName>
        <fullName evidence="1">SnoaL-like domain-containing protein</fullName>
    </recommendedName>
</protein>
<dbReference type="AlphaFoldDB" id="A0A225MWS7"/>
<accession>A0A225MWS7</accession>